<evidence type="ECO:0000313" key="2">
    <source>
        <dbReference type="Proteomes" id="UP001497680"/>
    </source>
</evidence>
<reference evidence="1 2" key="1">
    <citation type="journal article" date="2022" name="New Phytol.">
        <title>Ecological generalism drives hyperdiversity of secondary metabolite gene clusters in xylarialean endophytes.</title>
        <authorList>
            <person name="Franco M.E.E."/>
            <person name="Wisecaver J.H."/>
            <person name="Arnold A.E."/>
            <person name="Ju Y.M."/>
            <person name="Slot J.C."/>
            <person name="Ahrendt S."/>
            <person name="Moore L.P."/>
            <person name="Eastman K.E."/>
            <person name="Scott K."/>
            <person name="Konkel Z."/>
            <person name="Mondo S.J."/>
            <person name="Kuo A."/>
            <person name="Hayes R.D."/>
            <person name="Haridas S."/>
            <person name="Andreopoulos B."/>
            <person name="Riley R."/>
            <person name="LaButti K."/>
            <person name="Pangilinan J."/>
            <person name="Lipzen A."/>
            <person name="Amirebrahimi M."/>
            <person name="Yan J."/>
            <person name="Adam C."/>
            <person name="Keymanesh K."/>
            <person name="Ng V."/>
            <person name="Louie K."/>
            <person name="Northen T."/>
            <person name="Drula E."/>
            <person name="Henrissat B."/>
            <person name="Hsieh H.M."/>
            <person name="Youens-Clark K."/>
            <person name="Lutzoni F."/>
            <person name="Miadlikowska J."/>
            <person name="Eastwood D.C."/>
            <person name="Hamelin R.C."/>
            <person name="Grigoriev I.V."/>
            <person name="U'Ren J.M."/>
        </authorList>
    </citation>
    <scope>NUCLEOTIDE SEQUENCE [LARGE SCALE GENOMIC DNA]</scope>
    <source>
        <strain evidence="1 2">ER1909</strain>
    </source>
</reference>
<sequence length="336" mass="36309">MATATTTTTFRKTTLSHAQKTVLAMSRAQYLDAIRATRPADKLYVGVCIFKMDAHSSRPSVLLLRRSPAAAASNPISSPTHSASRWRRRTRRTSKFSHQQNSSSGSSGREVREGEWFAGSGRISNGDHDHDADDGGGGGDGNGVEINAPCWELPGGKVRDGDFCISAAIARRVAEQTGLRVVRVLGALQDVRRMSEVRILDWDDDGVNIFTDDPADIPDILDGATLTSSTAPTTPTTPTTLGSGGSGSGSGSGSGRNSHRDSRRSPMHSPQLVLRKECLQLNYAVLVQSHDDLAVRSTEHDELVWASFSRIETLHMPEQLKTVIHQGLAFAGEYLF</sequence>
<dbReference type="EMBL" id="MU394324">
    <property type="protein sequence ID" value="KAI6085534.1"/>
    <property type="molecule type" value="Genomic_DNA"/>
</dbReference>
<accession>A0ACC0CYJ9</accession>
<comment type="caution">
    <text evidence="1">The sequence shown here is derived from an EMBL/GenBank/DDBJ whole genome shotgun (WGS) entry which is preliminary data.</text>
</comment>
<gene>
    <name evidence="1" type="ORF">F4821DRAFT_148252</name>
</gene>
<proteinExistence type="predicted"/>
<keyword evidence="2" id="KW-1185">Reference proteome</keyword>
<name>A0ACC0CYJ9_9PEZI</name>
<dbReference type="Proteomes" id="UP001497680">
    <property type="component" value="Unassembled WGS sequence"/>
</dbReference>
<protein>
    <submittedName>
        <fullName evidence="1">Uncharacterized protein</fullName>
    </submittedName>
</protein>
<organism evidence="1 2">
    <name type="scientific">Hypoxylon rubiginosum</name>
    <dbReference type="NCBI Taxonomy" id="110542"/>
    <lineage>
        <taxon>Eukaryota</taxon>
        <taxon>Fungi</taxon>
        <taxon>Dikarya</taxon>
        <taxon>Ascomycota</taxon>
        <taxon>Pezizomycotina</taxon>
        <taxon>Sordariomycetes</taxon>
        <taxon>Xylariomycetidae</taxon>
        <taxon>Xylariales</taxon>
        <taxon>Hypoxylaceae</taxon>
        <taxon>Hypoxylon</taxon>
    </lineage>
</organism>
<evidence type="ECO:0000313" key="1">
    <source>
        <dbReference type="EMBL" id="KAI6085534.1"/>
    </source>
</evidence>